<evidence type="ECO:0000313" key="10">
    <source>
        <dbReference type="Proteomes" id="UP000267821"/>
    </source>
</evidence>
<keyword evidence="10" id="KW-1185">Reference proteome</keyword>
<evidence type="ECO:0000256" key="8">
    <source>
        <dbReference type="RuleBase" id="RU364129"/>
    </source>
</evidence>
<organism evidence="9 10">
    <name type="scientific">Terfezia boudieri ATCC MYA-4762</name>
    <dbReference type="NCBI Taxonomy" id="1051890"/>
    <lineage>
        <taxon>Eukaryota</taxon>
        <taxon>Fungi</taxon>
        <taxon>Dikarya</taxon>
        <taxon>Ascomycota</taxon>
        <taxon>Pezizomycotina</taxon>
        <taxon>Pezizomycetes</taxon>
        <taxon>Pezizales</taxon>
        <taxon>Pezizaceae</taxon>
        <taxon>Terfezia</taxon>
    </lineage>
</organism>
<dbReference type="GO" id="GO:0016592">
    <property type="term" value="C:mediator complex"/>
    <property type="evidence" value="ECO:0007669"/>
    <property type="project" value="InterPro"/>
</dbReference>
<feature type="non-terminal residue" evidence="9">
    <location>
        <position position="1"/>
    </location>
</feature>
<evidence type="ECO:0000256" key="3">
    <source>
        <dbReference type="ARBA" id="ARBA00019660"/>
    </source>
</evidence>
<sequence length="79" mass="9365">QFVQCLANPLYLNYLAQSQYFENPAFIAYLEYLEYFRQPEYTKLLTYPSYSLNALSLLKQPAFRNDIMNPHTAKIMVDD</sequence>
<accession>A0A3N4LMG2</accession>
<dbReference type="InterPro" id="IPR008831">
    <property type="entry name" value="Mediator_Med31"/>
</dbReference>
<proteinExistence type="inferred from homology"/>
<dbReference type="AlphaFoldDB" id="A0A3N4LMG2"/>
<name>A0A3N4LMG2_9PEZI</name>
<feature type="non-terminal residue" evidence="9">
    <location>
        <position position="79"/>
    </location>
</feature>
<comment type="similarity">
    <text evidence="2 8">Belongs to the Mediator complex subunit 31 family.</text>
</comment>
<evidence type="ECO:0000313" key="9">
    <source>
        <dbReference type="EMBL" id="RPB24117.1"/>
    </source>
</evidence>
<evidence type="ECO:0000256" key="5">
    <source>
        <dbReference type="ARBA" id="ARBA00023159"/>
    </source>
</evidence>
<evidence type="ECO:0000256" key="4">
    <source>
        <dbReference type="ARBA" id="ARBA00023015"/>
    </source>
</evidence>
<dbReference type="InterPro" id="IPR038089">
    <property type="entry name" value="Med31_sf"/>
</dbReference>
<keyword evidence="6 8" id="KW-0804">Transcription</keyword>
<dbReference type="Gene3D" id="1.10.10.1340">
    <property type="entry name" value="Mediator of RNA polymerase II, submodule Med31 (Soh1)"/>
    <property type="match status" value="1"/>
</dbReference>
<keyword evidence="5 8" id="KW-0010">Activator</keyword>
<evidence type="ECO:0000256" key="7">
    <source>
        <dbReference type="ARBA" id="ARBA00023242"/>
    </source>
</evidence>
<reference evidence="9 10" key="1">
    <citation type="journal article" date="2018" name="Nat. Ecol. Evol.">
        <title>Pezizomycetes genomes reveal the molecular basis of ectomycorrhizal truffle lifestyle.</title>
        <authorList>
            <person name="Murat C."/>
            <person name="Payen T."/>
            <person name="Noel B."/>
            <person name="Kuo A."/>
            <person name="Morin E."/>
            <person name="Chen J."/>
            <person name="Kohler A."/>
            <person name="Krizsan K."/>
            <person name="Balestrini R."/>
            <person name="Da Silva C."/>
            <person name="Montanini B."/>
            <person name="Hainaut M."/>
            <person name="Levati E."/>
            <person name="Barry K.W."/>
            <person name="Belfiori B."/>
            <person name="Cichocki N."/>
            <person name="Clum A."/>
            <person name="Dockter R.B."/>
            <person name="Fauchery L."/>
            <person name="Guy J."/>
            <person name="Iotti M."/>
            <person name="Le Tacon F."/>
            <person name="Lindquist E.A."/>
            <person name="Lipzen A."/>
            <person name="Malagnac F."/>
            <person name="Mello A."/>
            <person name="Molinier V."/>
            <person name="Miyauchi S."/>
            <person name="Poulain J."/>
            <person name="Riccioni C."/>
            <person name="Rubini A."/>
            <person name="Sitrit Y."/>
            <person name="Splivallo R."/>
            <person name="Traeger S."/>
            <person name="Wang M."/>
            <person name="Zifcakova L."/>
            <person name="Wipf D."/>
            <person name="Zambonelli A."/>
            <person name="Paolocci F."/>
            <person name="Nowrousian M."/>
            <person name="Ottonello S."/>
            <person name="Baldrian P."/>
            <person name="Spatafora J.W."/>
            <person name="Henrissat B."/>
            <person name="Nagy L.G."/>
            <person name="Aury J.M."/>
            <person name="Wincker P."/>
            <person name="Grigoriev I.V."/>
            <person name="Bonfante P."/>
            <person name="Martin F.M."/>
        </authorList>
    </citation>
    <scope>NUCLEOTIDE SEQUENCE [LARGE SCALE GENOMIC DNA]</scope>
    <source>
        <strain evidence="9 10">ATCC MYA-4762</strain>
    </source>
</reference>
<comment type="subunit">
    <text evidence="8">Component of the Mediator complex.</text>
</comment>
<evidence type="ECO:0000256" key="1">
    <source>
        <dbReference type="ARBA" id="ARBA00004123"/>
    </source>
</evidence>
<dbReference type="InParanoid" id="A0A3N4LMG2"/>
<dbReference type="STRING" id="1051890.A0A3N4LMG2"/>
<comment type="subcellular location">
    <subcellularLocation>
        <location evidence="1 8">Nucleus</location>
    </subcellularLocation>
</comment>
<comment type="function">
    <text evidence="8">Component of the Mediator complex, a coactivator involved in the regulated transcription of nearly all RNA polymerase II-dependent genes. Mediator functions as a bridge to convey information from gene-specific regulatory proteins to the basal RNA polymerase II transcription machinery. Mediator is recruited to promoters by direct interactions with regulatory proteins and serves as a scaffold for the assembly of a functional preinitiation complex with RNA polymerase II and the general transcription factors.</text>
</comment>
<gene>
    <name evidence="9" type="ORF">L211DRAFT_744680</name>
</gene>
<dbReference type="Pfam" id="PF05669">
    <property type="entry name" value="Med31"/>
    <property type="match status" value="1"/>
</dbReference>
<keyword evidence="4 8" id="KW-0805">Transcription regulation</keyword>
<evidence type="ECO:0000256" key="2">
    <source>
        <dbReference type="ARBA" id="ARBA00006378"/>
    </source>
</evidence>
<keyword evidence="7 8" id="KW-0539">Nucleus</keyword>
<dbReference type="GO" id="GO:0006355">
    <property type="term" value="P:regulation of DNA-templated transcription"/>
    <property type="evidence" value="ECO:0007669"/>
    <property type="project" value="InterPro"/>
</dbReference>
<dbReference type="OrthoDB" id="10257739at2759"/>
<evidence type="ECO:0000256" key="6">
    <source>
        <dbReference type="ARBA" id="ARBA00023163"/>
    </source>
</evidence>
<dbReference type="Proteomes" id="UP000267821">
    <property type="component" value="Unassembled WGS sequence"/>
</dbReference>
<protein>
    <recommendedName>
        <fullName evidence="3 8">Mediator of RNA polymerase II transcription subunit 31</fullName>
    </recommendedName>
</protein>
<dbReference type="PANTHER" id="PTHR13186">
    <property type="entry name" value="MEDIATOR OF RNA POLYMERASE II TRANSCRIPTION SUBUNIT 31"/>
    <property type="match status" value="1"/>
</dbReference>
<dbReference type="GO" id="GO:0003712">
    <property type="term" value="F:transcription coregulator activity"/>
    <property type="evidence" value="ECO:0007669"/>
    <property type="project" value="InterPro"/>
</dbReference>
<dbReference type="EMBL" id="ML121543">
    <property type="protein sequence ID" value="RPB24117.1"/>
    <property type="molecule type" value="Genomic_DNA"/>
</dbReference>